<dbReference type="InParanoid" id="M1DK99"/>
<accession>M1DK99</accession>
<reference evidence="3" key="1">
    <citation type="journal article" date="2011" name="Nature">
        <title>Genome sequence and analysis of the tuber crop potato.</title>
        <authorList>
            <consortium name="The Potato Genome Sequencing Consortium"/>
        </authorList>
    </citation>
    <scope>NUCLEOTIDE SEQUENCE [LARGE SCALE GENOMIC DNA]</scope>
    <source>
        <strain evidence="3">cv. DM1-3 516 R44</strain>
    </source>
</reference>
<feature type="compositionally biased region" description="Basic and acidic residues" evidence="1">
    <location>
        <begin position="83"/>
        <end position="102"/>
    </location>
</feature>
<dbReference type="PANTHER" id="PTHR33180:SF31">
    <property type="entry name" value="POLYPROTEIN PROTEIN"/>
    <property type="match status" value="1"/>
</dbReference>
<dbReference type="Proteomes" id="UP000011115">
    <property type="component" value="Unassembled WGS sequence"/>
</dbReference>
<evidence type="ECO:0000313" key="2">
    <source>
        <dbReference type="EnsemblPlants" id="PGSC0003DMT400090383"/>
    </source>
</evidence>
<protein>
    <recommendedName>
        <fullName evidence="4">Integrase core domain containing protein</fullName>
    </recommendedName>
</protein>
<proteinExistence type="predicted"/>
<name>M1DK99_SOLTU</name>
<organism evidence="2 3">
    <name type="scientific">Solanum tuberosum</name>
    <name type="common">Potato</name>
    <dbReference type="NCBI Taxonomy" id="4113"/>
    <lineage>
        <taxon>Eukaryota</taxon>
        <taxon>Viridiplantae</taxon>
        <taxon>Streptophyta</taxon>
        <taxon>Embryophyta</taxon>
        <taxon>Tracheophyta</taxon>
        <taxon>Spermatophyta</taxon>
        <taxon>Magnoliopsida</taxon>
        <taxon>eudicotyledons</taxon>
        <taxon>Gunneridae</taxon>
        <taxon>Pentapetalae</taxon>
        <taxon>asterids</taxon>
        <taxon>lamiids</taxon>
        <taxon>Solanales</taxon>
        <taxon>Solanaceae</taxon>
        <taxon>Solanoideae</taxon>
        <taxon>Solaneae</taxon>
        <taxon>Solanum</taxon>
    </lineage>
</organism>
<dbReference type="Gramene" id="PGSC0003DMT400090383">
    <property type="protein sequence ID" value="PGSC0003DMT400090383"/>
    <property type="gene ID" value="PGSC0003DMG400039954"/>
</dbReference>
<dbReference type="AlphaFoldDB" id="M1DK99"/>
<sequence>MLLLKGKQKDGAGETIDFVEVRGKKVKCSETDINELLAWRVLNESNLRHPMATFLWSIIDREMLNVLHKRCIRRIKVEYMKDESKRRREAPVDTSLDVHVETIETETTPTTMVSEPTYMPSSSTHATSAAATSRPQ</sequence>
<reference evidence="2" key="2">
    <citation type="submission" date="2015-06" db="UniProtKB">
        <authorList>
            <consortium name="EnsemblPlants"/>
        </authorList>
    </citation>
    <scope>IDENTIFICATION</scope>
    <source>
        <strain evidence="2">DM1-3 516 R44</strain>
    </source>
</reference>
<feature type="compositionally biased region" description="Low complexity" evidence="1">
    <location>
        <begin position="105"/>
        <end position="136"/>
    </location>
</feature>
<keyword evidence="3" id="KW-1185">Reference proteome</keyword>
<dbReference type="PANTHER" id="PTHR33180">
    <property type="entry name" value="PHOTOSYSTEM II CP43 REACTION CENTER PROTEIN"/>
    <property type="match status" value="1"/>
</dbReference>
<evidence type="ECO:0008006" key="4">
    <source>
        <dbReference type="Google" id="ProtNLM"/>
    </source>
</evidence>
<dbReference type="HOGENOM" id="CLU_1879109_0_0_1"/>
<evidence type="ECO:0000313" key="3">
    <source>
        <dbReference type="Proteomes" id="UP000011115"/>
    </source>
</evidence>
<evidence type="ECO:0000256" key="1">
    <source>
        <dbReference type="SAM" id="MobiDB-lite"/>
    </source>
</evidence>
<dbReference type="PaxDb" id="4113-PGSC0003DMT400090383"/>
<dbReference type="EnsemblPlants" id="PGSC0003DMT400090383">
    <property type="protein sequence ID" value="PGSC0003DMT400090383"/>
    <property type="gene ID" value="PGSC0003DMG400039954"/>
</dbReference>
<feature type="region of interest" description="Disordered" evidence="1">
    <location>
        <begin position="83"/>
        <end position="136"/>
    </location>
</feature>